<dbReference type="GO" id="GO:0008324">
    <property type="term" value="F:monoatomic cation transmembrane transporter activity"/>
    <property type="evidence" value="ECO:0007669"/>
    <property type="project" value="InterPro"/>
</dbReference>
<dbReference type="Gene3D" id="3.30.70.1440">
    <property type="entry name" value="Multidrug efflux transporter AcrB pore domain"/>
    <property type="match status" value="1"/>
</dbReference>
<accession>A0A916UBQ7</accession>
<feature type="transmembrane region" description="Helical" evidence="8">
    <location>
        <begin position="386"/>
        <end position="405"/>
    </location>
</feature>
<dbReference type="Gene3D" id="3.30.70.1430">
    <property type="entry name" value="Multidrug efflux transporter AcrB pore domain"/>
    <property type="match status" value="2"/>
</dbReference>
<dbReference type="EMBL" id="BMED01000001">
    <property type="protein sequence ID" value="GGC67850.1"/>
    <property type="molecule type" value="Genomic_DNA"/>
</dbReference>
<keyword evidence="4" id="KW-1003">Cell membrane</keyword>
<evidence type="ECO:0000256" key="7">
    <source>
        <dbReference type="ARBA" id="ARBA00023136"/>
    </source>
</evidence>
<dbReference type="InterPro" id="IPR027463">
    <property type="entry name" value="AcrB_DN_DC_subdom"/>
</dbReference>
<feature type="transmembrane region" description="Helical" evidence="8">
    <location>
        <begin position="523"/>
        <end position="542"/>
    </location>
</feature>
<evidence type="ECO:0000313" key="10">
    <source>
        <dbReference type="Proteomes" id="UP000637423"/>
    </source>
</evidence>
<protein>
    <submittedName>
        <fullName evidence="9">Cation efflux system protein</fullName>
    </submittedName>
</protein>
<comment type="similarity">
    <text evidence="2">Belongs to the resistance-nodulation-cell division (RND) (TC 2.A.6) family.</text>
</comment>
<organism evidence="9 10">
    <name type="scientific">Undibacterium terreum</name>
    <dbReference type="NCBI Taxonomy" id="1224302"/>
    <lineage>
        <taxon>Bacteria</taxon>
        <taxon>Pseudomonadati</taxon>
        <taxon>Pseudomonadota</taxon>
        <taxon>Betaproteobacteria</taxon>
        <taxon>Burkholderiales</taxon>
        <taxon>Oxalobacteraceae</taxon>
        <taxon>Undibacterium</taxon>
    </lineage>
</organism>
<keyword evidence="6 8" id="KW-1133">Transmembrane helix</keyword>
<dbReference type="SUPFAM" id="SSF82693">
    <property type="entry name" value="Multidrug efflux transporter AcrB pore domain, PN1, PN2, PC1 and PC2 subdomains"/>
    <property type="match status" value="3"/>
</dbReference>
<feature type="transmembrane region" description="Helical" evidence="8">
    <location>
        <begin position="859"/>
        <end position="878"/>
    </location>
</feature>
<dbReference type="Proteomes" id="UP000637423">
    <property type="component" value="Unassembled WGS sequence"/>
</dbReference>
<dbReference type="SUPFAM" id="SSF82866">
    <property type="entry name" value="Multidrug efflux transporter AcrB transmembrane domain"/>
    <property type="match status" value="2"/>
</dbReference>
<evidence type="ECO:0000256" key="4">
    <source>
        <dbReference type="ARBA" id="ARBA00022475"/>
    </source>
</evidence>
<feature type="transmembrane region" description="Helical" evidence="8">
    <location>
        <begin position="993"/>
        <end position="1015"/>
    </location>
</feature>
<dbReference type="GO" id="GO:0042910">
    <property type="term" value="F:xenobiotic transmembrane transporter activity"/>
    <property type="evidence" value="ECO:0007669"/>
    <property type="project" value="TreeGrafter"/>
</dbReference>
<feature type="transmembrane region" description="Helical" evidence="8">
    <location>
        <begin position="334"/>
        <end position="353"/>
    </location>
</feature>
<evidence type="ECO:0000256" key="2">
    <source>
        <dbReference type="ARBA" id="ARBA00010942"/>
    </source>
</evidence>
<evidence type="ECO:0000313" key="9">
    <source>
        <dbReference type="EMBL" id="GGC67850.1"/>
    </source>
</evidence>
<sequence>MIENIVKVSFARRGIVWLVFVLVALYGVYSWKQLPLEAYPDIADTTSQVVTQVPGLAAEEVEKQITIPLEREIMGTPGMHVMRSKSTFGLSLITVVFQDGVEDYWSRQRLQERIGAVTLPYGAQPGLDPLTSPIGEIYRYTLESKSRDLRELSELQFWKVIPRLKQVAGVADVTNFGGITTQFLLEFDPEKLGKYNLTLAQVTQAVNANNASAGGSVMTRGQQGFVVRGVGLITGLEDLGNIVVSQKNGVPVLIKDLGNVRLGNQERSGILGKNNNPDAVEGITLLLKGQNPSQVLEGVHEAVRDLNDNILPKDVKVVPYLDRTMLVEATLHTVGKTLMEGMFLVTVILLLFLGSPRAALIVAVTIPMSLLTAFIFMHHFKIPANLLSLGSIDFGIVVDGAIVVMEQILRKFEENGGKPLTPQDVIRAALQVSKPIFFGMVIIITAYLPLFMFQRIEYKLFSPMAFAIGFALLGAMVVSLVLIPGLAYQAYKKPRKIFHNPALQKLAAFYDPVLSKAINSSRLTICAFIFAVAAVIAMGATIGRDFLPTLDEGSIWLQVTLPPGVSLDKAAGMSNELRQATMEFPEVAAIVTQLGRNDEGTDPWTPSHIEVSVTLHPYDSWKSGWSKQELIEKMGQRFAQLPGIHVGFTQPMIDGVLDKLAGAHSDLVAKIYGNDFKESRRIASEVQQALSTVPGAENVIIEQEPPLPQVRIEVDRNAAARYGINVADIADLIGTGIGGKPVGQLFIDERHYDIGVRFASEARSDPEAIGNLTLTTPTGARIPLAQVASIRLDDGESTITREMGKRHLTVGLGLKGRDLASFLDDAKNQVESKVKYDHSKFQITWGGQFENQQRAQARLAVILPVVVALMFVLLFGQFRNLRQPAMILMAVPLGALGGLLALHLRGMTLNVSSAVGFIALFGVAVMDGILMVSNLNRLRAEESLPLKDAVIKGARERFRPVLMTASVAALGLLPAAIAHGLGSDVQRPLATVVVGGLLTATGLTLVWLPALYYLIERWIEKNTEIKNRKLAIDSGNAETASGPV</sequence>
<proteinExistence type="inferred from homology"/>
<dbReference type="InterPro" id="IPR004763">
    <property type="entry name" value="CusA-like"/>
</dbReference>
<keyword evidence="3" id="KW-0813">Transport</keyword>
<comment type="subcellular location">
    <subcellularLocation>
        <location evidence="1">Cell membrane</location>
        <topology evidence="1">Multi-pass membrane protein</topology>
    </subcellularLocation>
</comment>
<keyword evidence="7 8" id="KW-0472">Membrane</keyword>
<feature type="transmembrane region" description="Helical" evidence="8">
    <location>
        <begin position="961"/>
        <end position="981"/>
    </location>
</feature>
<feature type="transmembrane region" description="Helical" evidence="8">
    <location>
        <begin position="360"/>
        <end position="380"/>
    </location>
</feature>
<dbReference type="RefSeq" id="WP_188565167.1">
    <property type="nucleotide sequence ID" value="NZ_BMED01000001.1"/>
</dbReference>
<dbReference type="Pfam" id="PF00873">
    <property type="entry name" value="ACR_tran"/>
    <property type="match status" value="1"/>
</dbReference>
<keyword evidence="5 8" id="KW-0812">Transmembrane</keyword>
<evidence type="ECO:0000256" key="8">
    <source>
        <dbReference type="SAM" id="Phobius"/>
    </source>
</evidence>
<feature type="transmembrane region" description="Helical" evidence="8">
    <location>
        <begin position="911"/>
        <end position="932"/>
    </location>
</feature>
<comment type="caution">
    <text evidence="9">The sequence shown here is derived from an EMBL/GenBank/DDBJ whole genome shotgun (WGS) entry which is preliminary data.</text>
</comment>
<dbReference type="PRINTS" id="PR00702">
    <property type="entry name" value="ACRIFLAVINRP"/>
</dbReference>
<dbReference type="NCBIfam" id="TIGR00914">
    <property type="entry name" value="2A0601"/>
    <property type="match status" value="1"/>
</dbReference>
<evidence type="ECO:0000256" key="5">
    <source>
        <dbReference type="ARBA" id="ARBA00022692"/>
    </source>
</evidence>
<evidence type="ECO:0000256" key="6">
    <source>
        <dbReference type="ARBA" id="ARBA00022989"/>
    </source>
</evidence>
<dbReference type="Gene3D" id="3.30.2090.10">
    <property type="entry name" value="Multidrug efflux transporter AcrB TolC docking domain, DN and DC subdomains"/>
    <property type="match status" value="2"/>
</dbReference>
<dbReference type="InterPro" id="IPR001036">
    <property type="entry name" value="Acrflvin-R"/>
</dbReference>
<gene>
    <name evidence="9" type="ORF">GCM10011396_13610</name>
</gene>
<feature type="transmembrane region" description="Helical" evidence="8">
    <location>
        <begin position="885"/>
        <end position="905"/>
    </location>
</feature>
<dbReference type="GO" id="GO:0005886">
    <property type="term" value="C:plasma membrane"/>
    <property type="evidence" value="ECO:0007669"/>
    <property type="project" value="UniProtKB-SubCell"/>
</dbReference>
<dbReference type="PANTHER" id="PTHR32063:SF17">
    <property type="entry name" value="CATION EFFLUX SYSTEM PROTEIN"/>
    <property type="match status" value="1"/>
</dbReference>
<name>A0A916UBQ7_9BURK</name>
<evidence type="ECO:0000256" key="1">
    <source>
        <dbReference type="ARBA" id="ARBA00004651"/>
    </source>
</evidence>
<dbReference type="Gene3D" id="1.20.1640.10">
    <property type="entry name" value="Multidrug efflux transporter AcrB transmembrane domain"/>
    <property type="match status" value="2"/>
</dbReference>
<reference evidence="9" key="1">
    <citation type="journal article" date="2014" name="Int. J. Syst. Evol. Microbiol.">
        <title>Complete genome sequence of Corynebacterium casei LMG S-19264T (=DSM 44701T), isolated from a smear-ripened cheese.</title>
        <authorList>
            <consortium name="US DOE Joint Genome Institute (JGI-PGF)"/>
            <person name="Walter F."/>
            <person name="Albersmeier A."/>
            <person name="Kalinowski J."/>
            <person name="Ruckert C."/>
        </authorList>
    </citation>
    <scope>NUCLEOTIDE SEQUENCE</scope>
    <source>
        <strain evidence="9">CGMCC 1.10998</strain>
    </source>
</reference>
<reference evidence="9" key="2">
    <citation type="submission" date="2020-09" db="EMBL/GenBank/DDBJ databases">
        <authorList>
            <person name="Sun Q."/>
            <person name="Zhou Y."/>
        </authorList>
    </citation>
    <scope>NUCLEOTIDE SEQUENCE</scope>
    <source>
        <strain evidence="9">CGMCC 1.10998</strain>
    </source>
</reference>
<evidence type="ECO:0000256" key="3">
    <source>
        <dbReference type="ARBA" id="ARBA00022448"/>
    </source>
</evidence>
<feature type="transmembrane region" description="Helical" evidence="8">
    <location>
        <begin position="465"/>
        <end position="488"/>
    </location>
</feature>
<keyword evidence="10" id="KW-1185">Reference proteome</keyword>
<feature type="transmembrane region" description="Helical" evidence="8">
    <location>
        <begin position="436"/>
        <end position="453"/>
    </location>
</feature>
<dbReference type="SUPFAM" id="SSF82714">
    <property type="entry name" value="Multidrug efflux transporter AcrB TolC docking domain, DN and DC subdomains"/>
    <property type="match status" value="2"/>
</dbReference>
<dbReference type="Gene3D" id="3.30.70.1320">
    <property type="entry name" value="Multidrug efflux transporter AcrB pore domain like"/>
    <property type="match status" value="1"/>
</dbReference>
<dbReference type="AlphaFoldDB" id="A0A916UBQ7"/>
<dbReference type="PANTHER" id="PTHR32063">
    <property type="match status" value="1"/>
</dbReference>